<keyword evidence="2" id="KW-1185">Reference proteome</keyword>
<dbReference type="EMBL" id="BMAR01000001">
    <property type="protein sequence ID" value="GFR40518.1"/>
    <property type="molecule type" value="Genomic_DNA"/>
</dbReference>
<protein>
    <submittedName>
        <fullName evidence="1">Uncharacterized protein</fullName>
    </submittedName>
</protein>
<proteinExistence type="predicted"/>
<accession>A0AAD3HH73</accession>
<sequence length="374" mass="39407">MGSLVGQCAMLVWGCERCCWKGQLCVAIRAFLSVKLNVGKLLCGVPTSHTHKVCMPHNRHMERYDVRQLASLVGACVRAHYQPTELVLPLEIRLTADARRGHLQDSASDVAALATNLSRLRIKPARLWHAVSEAALACLGRAKHADVVALLAAHVRAEAANRKLFDKAVARMTADLRDAQPQDVATLMWALARSGSTCSRSLLRSLNLHFTVRGPEYGVLQLATVAGACAKMGVNDGELRRRLAQRGAEALGEEADALTSTASLGSRLLRQYGLGSTARAAQPVTSRAVAVLVTGLCSMGPAEPELLRAAVDLLTALAAQAAAGGAAAPDAADVEQVAGAVLQAGLTEEHAALRQACSPPHLQDMDAGGKHPGS</sequence>
<evidence type="ECO:0000313" key="1">
    <source>
        <dbReference type="EMBL" id="GFR40518.1"/>
    </source>
</evidence>
<organism evidence="1 2">
    <name type="scientific">Astrephomene gubernaculifera</name>
    <dbReference type="NCBI Taxonomy" id="47775"/>
    <lineage>
        <taxon>Eukaryota</taxon>
        <taxon>Viridiplantae</taxon>
        <taxon>Chlorophyta</taxon>
        <taxon>core chlorophytes</taxon>
        <taxon>Chlorophyceae</taxon>
        <taxon>CS clade</taxon>
        <taxon>Chlamydomonadales</taxon>
        <taxon>Astrephomenaceae</taxon>
        <taxon>Astrephomene</taxon>
    </lineage>
</organism>
<dbReference type="Proteomes" id="UP001054857">
    <property type="component" value="Unassembled WGS sequence"/>
</dbReference>
<evidence type="ECO:0000313" key="2">
    <source>
        <dbReference type="Proteomes" id="UP001054857"/>
    </source>
</evidence>
<comment type="caution">
    <text evidence="1">The sequence shown here is derived from an EMBL/GenBank/DDBJ whole genome shotgun (WGS) entry which is preliminary data.</text>
</comment>
<name>A0AAD3HH73_9CHLO</name>
<dbReference type="AlphaFoldDB" id="A0AAD3HH73"/>
<reference evidence="1 2" key="1">
    <citation type="journal article" date="2021" name="Sci. Rep.">
        <title>Genome sequencing of the multicellular alga Astrephomene provides insights into convergent evolution of germ-soma differentiation.</title>
        <authorList>
            <person name="Yamashita S."/>
            <person name="Yamamoto K."/>
            <person name="Matsuzaki R."/>
            <person name="Suzuki S."/>
            <person name="Yamaguchi H."/>
            <person name="Hirooka S."/>
            <person name="Minakuchi Y."/>
            <person name="Miyagishima S."/>
            <person name="Kawachi M."/>
            <person name="Toyoda A."/>
            <person name="Nozaki H."/>
        </authorList>
    </citation>
    <scope>NUCLEOTIDE SEQUENCE [LARGE SCALE GENOMIC DNA]</scope>
    <source>
        <strain evidence="1 2">NIES-4017</strain>
    </source>
</reference>
<gene>
    <name evidence="1" type="ORF">Agub_g1087</name>
</gene>